<evidence type="ECO:0000313" key="3">
    <source>
        <dbReference type="Proteomes" id="UP000515135"/>
    </source>
</evidence>
<name>A0A6P5AMR5_BRABE</name>
<dbReference type="Gene3D" id="1.10.238.10">
    <property type="entry name" value="EF-hand"/>
    <property type="match status" value="1"/>
</dbReference>
<organism evidence="3 4">
    <name type="scientific">Branchiostoma belcheri</name>
    <name type="common">Amphioxus</name>
    <dbReference type="NCBI Taxonomy" id="7741"/>
    <lineage>
        <taxon>Eukaryota</taxon>
        <taxon>Metazoa</taxon>
        <taxon>Chordata</taxon>
        <taxon>Cephalochordata</taxon>
        <taxon>Leptocardii</taxon>
        <taxon>Amphioxiformes</taxon>
        <taxon>Branchiostomatidae</taxon>
        <taxon>Branchiostoma</taxon>
    </lineage>
</organism>
<dbReference type="InterPro" id="IPR002048">
    <property type="entry name" value="EF_hand_dom"/>
</dbReference>
<reference evidence="4" key="1">
    <citation type="submission" date="2025-08" db="UniProtKB">
        <authorList>
            <consortium name="RefSeq"/>
        </authorList>
    </citation>
    <scope>IDENTIFICATION</scope>
    <source>
        <tissue evidence="4">Gonad</tissue>
    </source>
</reference>
<protein>
    <submittedName>
        <fullName evidence="4">Sarcoplasmic calcium-binding protein-like</fullName>
    </submittedName>
</protein>
<proteinExistence type="predicted"/>
<dbReference type="OrthoDB" id="9974725at2759"/>
<keyword evidence="3" id="KW-1185">Reference proteome</keyword>
<keyword evidence="1" id="KW-0106">Calcium</keyword>
<dbReference type="PROSITE" id="PS50222">
    <property type="entry name" value="EF_HAND_2"/>
    <property type="match status" value="2"/>
</dbReference>
<feature type="domain" description="EF-hand" evidence="2">
    <location>
        <begin position="48"/>
        <end position="84"/>
    </location>
</feature>
<gene>
    <name evidence="4" type="primary">LOC109487844</name>
</gene>
<dbReference type="Proteomes" id="UP000515135">
    <property type="component" value="Unplaced"/>
</dbReference>
<dbReference type="Pfam" id="PF13202">
    <property type="entry name" value="EF-hand_5"/>
    <property type="match status" value="1"/>
</dbReference>
<dbReference type="InterPro" id="IPR018247">
    <property type="entry name" value="EF_Hand_1_Ca_BS"/>
</dbReference>
<dbReference type="AlphaFoldDB" id="A0A6P5AMR5"/>
<dbReference type="SUPFAM" id="SSF47473">
    <property type="entry name" value="EF-hand"/>
    <property type="match status" value="1"/>
</dbReference>
<accession>A0A6P5AMR5</accession>
<evidence type="ECO:0000256" key="1">
    <source>
        <dbReference type="ARBA" id="ARBA00022837"/>
    </source>
</evidence>
<feature type="domain" description="EF-hand" evidence="2">
    <location>
        <begin position="182"/>
        <end position="217"/>
    </location>
</feature>
<dbReference type="SMART" id="SM00054">
    <property type="entry name" value="EFh"/>
    <property type="match status" value="2"/>
</dbReference>
<evidence type="ECO:0000313" key="4">
    <source>
        <dbReference type="RefSeq" id="XP_019647494.1"/>
    </source>
</evidence>
<evidence type="ECO:0000259" key="2">
    <source>
        <dbReference type="PROSITE" id="PS50222"/>
    </source>
</evidence>
<dbReference type="PROSITE" id="PS00018">
    <property type="entry name" value="EF_HAND_1"/>
    <property type="match status" value="1"/>
</dbReference>
<dbReference type="InterPro" id="IPR011992">
    <property type="entry name" value="EF-hand-dom_pair"/>
</dbReference>
<dbReference type="RefSeq" id="XP_019647494.1">
    <property type="nucleotide sequence ID" value="XM_019791935.1"/>
</dbReference>
<dbReference type="GO" id="GO:0005509">
    <property type="term" value="F:calcium ion binding"/>
    <property type="evidence" value="ECO:0007669"/>
    <property type="project" value="InterPro"/>
</dbReference>
<sequence length="232" mass="27309">MASTAVRRLLPVGVRLRQTYTPLTASMPALSRLYSTDADPKVAVLTDFQRKKIENCFDFYDVNNDGILRFDEDFETALKSYIRLNGWTEDSKQYVQYYRRWVAFWNNLYAGKMFRKEGKGDQQITREEFYSMWAQALSNRTDINKAPRWVRDLIPNMYHAIDTDGDNTLKLKDYEKLFEAFGRNGNVADIFNKLDINGDGMVSRTEWDIHMQDFFISEDETRPGNHLWGYLQ</sequence>
<dbReference type="GeneID" id="109487844"/>
<dbReference type="KEGG" id="bbel:109487844"/>